<dbReference type="PANTHER" id="PTHR30400">
    <property type="entry name" value="MONOFUNCTIONAL BIOSYNTHETIC PEPTIDOGLYCAN TRANSGLYCOSYLASE"/>
    <property type="match status" value="1"/>
</dbReference>
<comment type="caution">
    <text evidence="13">The sequence shown here is derived from an EMBL/GenBank/DDBJ whole genome shotgun (WGS) entry which is preliminary data.</text>
</comment>
<evidence type="ECO:0000256" key="7">
    <source>
        <dbReference type="ARBA" id="ARBA00022984"/>
    </source>
</evidence>
<dbReference type="PANTHER" id="PTHR30400:SF0">
    <property type="entry name" value="BIOSYNTHETIC PEPTIDOGLYCAN TRANSGLYCOSYLASE"/>
    <property type="match status" value="1"/>
</dbReference>
<keyword evidence="6 11" id="KW-0133">Cell shape</keyword>
<feature type="transmembrane region" description="Helical" evidence="11">
    <location>
        <begin position="7"/>
        <end position="28"/>
    </location>
</feature>
<comment type="similarity">
    <text evidence="11">Belongs to the glycosyltransferase 51 family.</text>
</comment>
<dbReference type="Proteomes" id="UP000829517">
    <property type="component" value="Unassembled WGS sequence"/>
</dbReference>
<keyword evidence="7 11" id="KW-0573">Peptidoglycan synthesis</keyword>
<protein>
    <recommendedName>
        <fullName evidence="11">Biosynthetic peptidoglycan transglycosylase</fullName>
        <ecNumber evidence="11">2.4.99.28</ecNumber>
    </recommendedName>
    <alternativeName>
        <fullName evidence="11">Glycan polymerase</fullName>
    </alternativeName>
    <alternativeName>
        <fullName evidence="11">Peptidoglycan glycosyltransferase MtgA</fullName>
        <shortName evidence="11">PGT</shortName>
    </alternativeName>
</protein>
<dbReference type="EMBL" id="JAETXX010000001">
    <property type="protein sequence ID" value="MCF8713538.1"/>
    <property type="molecule type" value="Genomic_DNA"/>
</dbReference>
<evidence type="ECO:0000256" key="1">
    <source>
        <dbReference type="ARBA" id="ARBA00022475"/>
    </source>
</evidence>
<comment type="pathway">
    <text evidence="11">Cell wall biogenesis; peptidoglycan biosynthesis.</text>
</comment>
<evidence type="ECO:0000256" key="11">
    <source>
        <dbReference type="HAMAP-Rule" id="MF_00766"/>
    </source>
</evidence>
<keyword evidence="14" id="KW-1185">Reference proteome</keyword>
<comment type="function">
    <text evidence="11">Peptidoglycan polymerase that catalyzes glycan chain elongation from lipid-linked precursors.</text>
</comment>
<dbReference type="RefSeq" id="WP_236957506.1">
    <property type="nucleotide sequence ID" value="NZ_JAETXX010000001.1"/>
</dbReference>
<comment type="subcellular location">
    <subcellularLocation>
        <location evidence="11">Cell membrane</location>
        <topology evidence="11">Single-pass membrane protein</topology>
    </subcellularLocation>
</comment>
<dbReference type="InterPro" id="IPR023346">
    <property type="entry name" value="Lysozyme-like_dom_sf"/>
</dbReference>
<evidence type="ECO:0000256" key="4">
    <source>
        <dbReference type="ARBA" id="ARBA00022679"/>
    </source>
</evidence>
<dbReference type="InterPro" id="IPR011812">
    <property type="entry name" value="Pep_trsgly"/>
</dbReference>
<evidence type="ECO:0000259" key="12">
    <source>
        <dbReference type="Pfam" id="PF00912"/>
    </source>
</evidence>
<evidence type="ECO:0000256" key="10">
    <source>
        <dbReference type="ARBA" id="ARBA00023316"/>
    </source>
</evidence>
<dbReference type="EC" id="2.4.99.28" evidence="11"/>
<accession>A0ABS9IZD8</accession>
<evidence type="ECO:0000256" key="5">
    <source>
        <dbReference type="ARBA" id="ARBA00022692"/>
    </source>
</evidence>
<reference evidence="13 14" key="1">
    <citation type="submission" date="2021-01" db="EMBL/GenBank/DDBJ databases">
        <title>Genome sequencing of Joostella atrarenae M1-2 (= KCTC 23194).</title>
        <authorList>
            <person name="Zakaria M.R."/>
            <person name="Lam M.Q."/>
            <person name="Chong C.S."/>
        </authorList>
    </citation>
    <scope>NUCLEOTIDE SEQUENCE [LARGE SCALE GENOMIC DNA]</scope>
    <source>
        <strain evidence="13 14">M1-2</strain>
    </source>
</reference>
<evidence type="ECO:0000256" key="9">
    <source>
        <dbReference type="ARBA" id="ARBA00023136"/>
    </source>
</evidence>
<dbReference type="NCBIfam" id="TIGR02070">
    <property type="entry name" value="mono_pep_trsgly"/>
    <property type="match status" value="1"/>
</dbReference>
<comment type="catalytic activity">
    <reaction evidence="11">
        <text>[GlcNAc-(1-&gt;4)-Mur2Ac(oyl-L-Ala-gamma-D-Glu-L-Lys-D-Ala-D-Ala)](n)-di-trans,octa-cis-undecaprenyl diphosphate + beta-D-GlcNAc-(1-&gt;4)-Mur2Ac(oyl-L-Ala-gamma-D-Glu-L-Lys-D-Ala-D-Ala)-di-trans,octa-cis-undecaprenyl diphosphate = [GlcNAc-(1-&gt;4)-Mur2Ac(oyl-L-Ala-gamma-D-Glu-L-Lys-D-Ala-D-Ala)](n+1)-di-trans,octa-cis-undecaprenyl diphosphate + di-trans,octa-cis-undecaprenyl diphosphate + H(+)</text>
        <dbReference type="Rhea" id="RHEA:23708"/>
        <dbReference type="Rhea" id="RHEA-COMP:9602"/>
        <dbReference type="Rhea" id="RHEA-COMP:9603"/>
        <dbReference type="ChEBI" id="CHEBI:15378"/>
        <dbReference type="ChEBI" id="CHEBI:58405"/>
        <dbReference type="ChEBI" id="CHEBI:60033"/>
        <dbReference type="ChEBI" id="CHEBI:78435"/>
        <dbReference type="EC" id="2.4.99.28"/>
    </reaction>
</comment>
<proteinExistence type="inferred from homology"/>
<evidence type="ECO:0000256" key="3">
    <source>
        <dbReference type="ARBA" id="ARBA00022676"/>
    </source>
</evidence>
<keyword evidence="2" id="KW-0997">Cell inner membrane</keyword>
<evidence type="ECO:0000313" key="14">
    <source>
        <dbReference type="Proteomes" id="UP000829517"/>
    </source>
</evidence>
<keyword evidence="4 11" id="KW-0808">Transferase</keyword>
<dbReference type="HAMAP" id="MF_00766">
    <property type="entry name" value="PGT_MtgA"/>
    <property type="match status" value="1"/>
</dbReference>
<keyword evidence="5 11" id="KW-0812">Transmembrane</keyword>
<sequence length="233" mass="27351">MRIFRFLFKCFLWFVAISVIWVLLYKWLPVPVTPLMAIRAYQQNEKQQELVWKHDWVSMDNISKNLQLAVICSEDQKFEKHNGFDVQAIEKVIRNTSEEKKLRGASTISQQTAKNVFLWPGRSWLRKGFEAYFTFLIEQLWSKERILEVYLNSIEMGDGIYGAEAASKFWFNKSANKLSKLEAAAIASILPNPLVLRASPATSYIEQREKWILKQMEYYGAFNLQNENKSNYK</sequence>
<dbReference type="SUPFAM" id="SSF53955">
    <property type="entry name" value="Lysozyme-like"/>
    <property type="match status" value="1"/>
</dbReference>
<evidence type="ECO:0000256" key="2">
    <source>
        <dbReference type="ARBA" id="ARBA00022519"/>
    </source>
</evidence>
<keyword evidence="3 11" id="KW-0328">Glycosyltransferase</keyword>
<evidence type="ECO:0000313" key="13">
    <source>
        <dbReference type="EMBL" id="MCF8713538.1"/>
    </source>
</evidence>
<organism evidence="13 14">
    <name type="scientific">Joostella atrarenae</name>
    <dbReference type="NCBI Taxonomy" id="679257"/>
    <lineage>
        <taxon>Bacteria</taxon>
        <taxon>Pseudomonadati</taxon>
        <taxon>Bacteroidota</taxon>
        <taxon>Flavobacteriia</taxon>
        <taxon>Flavobacteriales</taxon>
        <taxon>Flavobacteriaceae</taxon>
        <taxon>Joostella</taxon>
    </lineage>
</organism>
<evidence type="ECO:0000256" key="6">
    <source>
        <dbReference type="ARBA" id="ARBA00022960"/>
    </source>
</evidence>
<dbReference type="InterPro" id="IPR001264">
    <property type="entry name" value="Glyco_trans_51"/>
</dbReference>
<dbReference type="GO" id="GO:0016757">
    <property type="term" value="F:glycosyltransferase activity"/>
    <property type="evidence" value="ECO:0007669"/>
    <property type="project" value="UniProtKB-KW"/>
</dbReference>
<feature type="domain" description="Glycosyl transferase family 51" evidence="12">
    <location>
        <begin position="53"/>
        <end position="217"/>
    </location>
</feature>
<keyword evidence="10 11" id="KW-0961">Cell wall biogenesis/degradation</keyword>
<gene>
    <name evidence="11 13" type="primary">mtgA</name>
    <name evidence="13" type="ORF">JM658_01755</name>
</gene>
<dbReference type="Gene3D" id="1.10.3810.10">
    <property type="entry name" value="Biosynthetic peptidoglycan transglycosylase-like"/>
    <property type="match status" value="1"/>
</dbReference>
<keyword evidence="1 11" id="KW-1003">Cell membrane</keyword>
<keyword evidence="8 11" id="KW-1133">Transmembrane helix</keyword>
<evidence type="ECO:0000256" key="8">
    <source>
        <dbReference type="ARBA" id="ARBA00022989"/>
    </source>
</evidence>
<name>A0ABS9IZD8_9FLAO</name>
<dbReference type="Pfam" id="PF00912">
    <property type="entry name" value="Transgly"/>
    <property type="match status" value="1"/>
</dbReference>
<keyword evidence="9 11" id="KW-0472">Membrane</keyword>
<dbReference type="InterPro" id="IPR036950">
    <property type="entry name" value="PBP_transglycosylase"/>
</dbReference>